<dbReference type="EMBL" id="CM026421">
    <property type="protein sequence ID" value="KAG0589270.1"/>
    <property type="molecule type" value="Genomic_DNA"/>
</dbReference>
<sequence length="299" mass="33438">MRPRELVLCSWVTESSVFGFLCLSQILVQKGDYTELWMRGIESIEGLDDDWALMIVSGVESRGVTSLLNLDGGMGKKACKNLFETDLRKERLPYMDADDLRWSVDMNSGSKFGAEKLLPAGFPMELFHQPAVPTAPKMNRVDSYRVPPLKMTLETIEEDKPGYEKPDSLLRSKSLPTQRRFPMNRNGLLLSRMPSYRPGQEGGHLAEDGGHRAGDHGYSVGDGTYFAGDGNFRAGDQGGYGVSMSGPILSTPSEYKYTRKSHRSRLSITKMREAIRHSRLRGAFSHILSRMRPSSGRSH</sequence>
<accession>A0A8T0J324</accession>
<dbReference type="AlphaFoldDB" id="A0A8T0J324"/>
<name>A0A8T0J324_CERPU</name>
<proteinExistence type="predicted"/>
<dbReference type="OrthoDB" id="10537415at2759"/>
<dbReference type="EMBL" id="CM026421">
    <property type="protein sequence ID" value="KAG0589271.1"/>
    <property type="molecule type" value="Genomic_DNA"/>
</dbReference>
<comment type="caution">
    <text evidence="1">The sequence shown here is derived from an EMBL/GenBank/DDBJ whole genome shotgun (WGS) entry which is preliminary data.</text>
</comment>
<reference evidence="1" key="1">
    <citation type="submission" date="2020-06" db="EMBL/GenBank/DDBJ databases">
        <title>WGS assembly of Ceratodon purpureus strain R40.</title>
        <authorList>
            <person name="Carey S.B."/>
            <person name="Jenkins J."/>
            <person name="Shu S."/>
            <person name="Lovell J.T."/>
            <person name="Sreedasyam A."/>
            <person name="Maumus F."/>
            <person name="Tiley G.P."/>
            <person name="Fernandez-Pozo N."/>
            <person name="Barry K."/>
            <person name="Chen C."/>
            <person name="Wang M."/>
            <person name="Lipzen A."/>
            <person name="Daum C."/>
            <person name="Saski C.A."/>
            <person name="Payton A.C."/>
            <person name="Mcbreen J.C."/>
            <person name="Conrad R.E."/>
            <person name="Kollar L.M."/>
            <person name="Olsson S."/>
            <person name="Huttunen S."/>
            <person name="Landis J.B."/>
            <person name="Wickett N.J."/>
            <person name="Johnson M.G."/>
            <person name="Rensing S.A."/>
            <person name="Grimwood J."/>
            <person name="Schmutz J."/>
            <person name="Mcdaniel S.F."/>
        </authorList>
    </citation>
    <scope>NUCLEOTIDE SEQUENCE</scope>
    <source>
        <strain evidence="1">R40</strain>
    </source>
</reference>
<organism evidence="1 2">
    <name type="scientific">Ceratodon purpureus</name>
    <name type="common">Fire moss</name>
    <name type="synonym">Dicranum purpureum</name>
    <dbReference type="NCBI Taxonomy" id="3225"/>
    <lineage>
        <taxon>Eukaryota</taxon>
        <taxon>Viridiplantae</taxon>
        <taxon>Streptophyta</taxon>
        <taxon>Embryophyta</taxon>
        <taxon>Bryophyta</taxon>
        <taxon>Bryophytina</taxon>
        <taxon>Bryopsida</taxon>
        <taxon>Dicranidae</taxon>
        <taxon>Pseudoditrichales</taxon>
        <taxon>Ditrichaceae</taxon>
        <taxon>Ceratodon</taxon>
    </lineage>
</organism>
<gene>
    <name evidence="1" type="ORF">KC19_1G008600</name>
</gene>
<evidence type="ECO:0000313" key="1">
    <source>
        <dbReference type="EMBL" id="KAG0589271.1"/>
    </source>
</evidence>
<evidence type="ECO:0000313" key="2">
    <source>
        <dbReference type="Proteomes" id="UP000822688"/>
    </source>
</evidence>
<protein>
    <submittedName>
        <fullName evidence="1">Uncharacterized protein</fullName>
    </submittedName>
</protein>
<dbReference type="Proteomes" id="UP000822688">
    <property type="component" value="Chromosome 1"/>
</dbReference>
<keyword evidence="2" id="KW-1185">Reference proteome</keyword>